<organism evidence="1">
    <name type="scientific">marine sediment metagenome</name>
    <dbReference type="NCBI Taxonomy" id="412755"/>
    <lineage>
        <taxon>unclassified sequences</taxon>
        <taxon>metagenomes</taxon>
        <taxon>ecological metagenomes</taxon>
    </lineage>
</organism>
<accession>A0A0F9LTF8</accession>
<evidence type="ECO:0000313" key="1">
    <source>
        <dbReference type="EMBL" id="KKM60367.1"/>
    </source>
</evidence>
<gene>
    <name evidence="1" type="ORF">LCGC14_1542600</name>
</gene>
<reference evidence="1" key="1">
    <citation type="journal article" date="2015" name="Nature">
        <title>Complex archaea that bridge the gap between prokaryotes and eukaryotes.</title>
        <authorList>
            <person name="Spang A."/>
            <person name="Saw J.H."/>
            <person name="Jorgensen S.L."/>
            <person name="Zaremba-Niedzwiedzka K."/>
            <person name="Martijn J."/>
            <person name="Lind A.E."/>
            <person name="van Eijk R."/>
            <person name="Schleper C."/>
            <person name="Guy L."/>
            <person name="Ettema T.J."/>
        </authorList>
    </citation>
    <scope>NUCLEOTIDE SEQUENCE</scope>
</reference>
<name>A0A0F9LTF8_9ZZZZ</name>
<dbReference type="EMBL" id="LAZR01011692">
    <property type="protein sequence ID" value="KKM60367.1"/>
    <property type="molecule type" value="Genomic_DNA"/>
</dbReference>
<protein>
    <submittedName>
        <fullName evidence="1">Uncharacterized protein</fullName>
    </submittedName>
</protein>
<proteinExistence type="predicted"/>
<comment type="caution">
    <text evidence="1">The sequence shown here is derived from an EMBL/GenBank/DDBJ whole genome shotgun (WGS) entry which is preliminary data.</text>
</comment>
<dbReference type="AlphaFoldDB" id="A0A0F9LTF8"/>
<sequence>MTKEGRLKEEYLKERGFTKAKGYAINTQEMNPNDCDEIFFEGNNLQKAIQDYVREVKEYWIYEPSDGEQLFEDIDEAIDYVEEVSDVSFDKFKKIRKAKQKRGSE</sequence>